<dbReference type="RefSeq" id="WP_006593607.1">
    <property type="nucleotide sequence ID" value="NZ_BAHD01000055.1"/>
</dbReference>
<reference evidence="11 12" key="1">
    <citation type="submission" date="2012-08" db="EMBL/GenBank/DDBJ databases">
        <title>Whole genome shotgun sequence of Kineosphaera limosa NBRC 100340.</title>
        <authorList>
            <person name="Yoshida I."/>
            <person name="Isaki S."/>
            <person name="Hosoyama A."/>
            <person name="Tsuchikane K."/>
            <person name="Katsumata H."/>
            <person name="Ando Y."/>
            <person name="Ohji S."/>
            <person name="Hamada M."/>
            <person name="Tamura T."/>
            <person name="Yamazoe A."/>
            <person name="Yamazaki S."/>
            <person name="Fujita N."/>
        </authorList>
    </citation>
    <scope>NUCLEOTIDE SEQUENCE [LARGE SCALE GENOMIC DNA]</scope>
    <source>
        <strain evidence="11 12">NBRC 100340</strain>
    </source>
</reference>
<dbReference type="Pfam" id="PF02870">
    <property type="entry name" value="Methyltransf_1N"/>
    <property type="match status" value="1"/>
</dbReference>
<organism evidence="11 12">
    <name type="scientific">Kineosphaera limosa NBRC 100340</name>
    <dbReference type="NCBI Taxonomy" id="1184609"/>
    <lineage>
        <taxon>Bacteria</taxon>
        <taxon>Bacillati</taxon>
        <taxon>Actinomycetota</taxon>
        <taxon>Actinomycetes</taxon>
        <taxon>Micrococcales</taxon>
        <taxon>Dermatophilaceae</taxon>
        <taxon>Kineosphaera</taxon>
    </lineage>
</organism>
<dbReference type="Proteomes" id="UP000008366">
    <property type="component" value="Unassembled WGS sequence"/>
</dbReference>
<dbReference type="InterPro" id="IPR036388">
    <property type="entry name" value="WH-like_DNA-bd_sf"/>
</dbReference>
<dbReference type="CDD" id="cd06445">
    <property type="entry name" value="ATase"/>
    <property type="match status" value="1"/>
</dbReference>
<dbReference type="FunFam" id="1.10.10.10:FF:000214">
    <property type="entry name" value="Methylated-DNA--protein-cysteine methyltransferase"/>
    <property type="match status" value="1"/>
</dbReference>
<dbReference type="InterPro" id="IPR001497">
    <property type="entry name" value="MethylDNA_cys_MeTrfase_AS"/>
</dbReference>
<keyword evidence="7" id="KW-0234">DNA repair</keyword>
<keyword evidence="5 11" id="KW-0808">Transferase</keyword>
<dbReference type="Gene3D" id="1.10.10.10">
    <property type="entry name" value="Winged helix-like DNA-binding domain superfamily/Winged helix DNA-binding domain"/>
    <property type="match status" value="1"/>
</dbReference>
<comment type="catalytic activity">
    <reaction evidence="1">
        <text>a 4-O-methyl-thymidine in DNA + L-cysteinyl-[protein] = a thymidine in DNA + S-methyl-L-cysteinyl-[protein]</text>
        <dbReference type="Rhea" id="RHEA:53428"/>
        <dbReference type="Rhea" id="RHEA-COMP:10131"/>
        <dbReference type="Rhea" id="RHEA-COMP:10132"/>
        <dbReference type="Rhea" id="RHEA-COMP:13555"/>
        <dbReference type="Rhea" id="RHEA-COMP:13556"/>
        <dbReference type="ChEBI" id="CHEBI:29950"/>
        <dbReference type="ChEBI" id="CHEBI:82612"/>
        <dbReference type="ChEBI" id="CHEBI:137386"/>
        <dbReference type="ChEBI" id="CHEBI:137387"/>
        <dbReference type="EC" id="2.1.1.63"/>
    </reaction>
</comment>
<dbReference type="GO" id="GO:0032259">
    <property type="term" value="P:methylation"/>
    <property type="evidence" value="ECO:0007669"/>
    <property type="project" value="UniProtKB-KW"/>
</dbReference>
<sequence>MTVRHARVQTTLGELTVVADGDALSGLYFPGHWYLPQESTLGVLVDGDSDEIFAQVQAELTQYLAGERRAFDAAVSTRGDEFSEAVWAMLREIPYGETTTYGALAQRLGNRHLAQRVGQAVGHNPVSILIPCHRVVGADGSLTGYAGGLDRKRQLLELEEPAEVTGSRLF</sequence>
<dbReference type="AlphaFoldDB" id="K6WCR8"/>
<dbReference type="GO" id="GO:0003908">
    <property type="term" value="F:methylated-DNA-[protein]-cysteine S-methyltransferase activity"/>
    <property type="evidence" value="ECO:0007669"/>
    <property type="project" value="UniProtKB-EC"/>
</dbReference>
<proteinExistence type="inferred from homology"/>
<keyword evidence="12" id="KW-1185">Reference proteome</keyword>
<evidence type="ECO:0000259" key="9">
    <source>
        <dbReference type="Pfam" id="PF01035"/>
    </source>
</evidence>
<dbReference type="PROSITE" id="PS00374">
    <property type="entry name" value="MGMT"/>
    <property type="match status" value="1"/>
</dbReference>
<dbReference type="GO" id="GO:0006281">
    <property type="term" value="P:DNA repair"/>
    <property type="evidence" value="ECO:0007669"/>
    <property type="project" value="UniProtKB-KW"/>
</dbReference>
<evidence type="ECO:0000313" key="11">
    <source>
        <dbReference type="EMBL" id="GAB97075.1"/>
    </source>
</evidence>
<evidence type="ECO:0000256" key="5">
    <source>
        <dbReference type="ARBA" id="ARBA00022679"/>
    </source>
</evidence>
<dbReference type="InterPro" id="IPR014048">
    <property type="entry name" value="MethylDNA_cys_MeTrfase_DNA-bd"/>
</dbReference>
<evidence type="ECO:0000313" key="12">
    <source>
        <dbReference type="Proteomes" id="UP000008366"/>
    </source>
</evidence>
<dbReference type="EMBL" id="BAHD01000055">
    <property type="protein sequence ID" value="GAB97075.1"/>
    <property type="molecule type" value="Genomic_DNA"/>
</dbReference>
<evidence type="ECO:0000256" key="6">
    <source>
        <dbReference type="ARBA" id="ARBA00022763"/>
    </source>
</evidence>
<gene>
    <name evidence="11" type="primary">ogt</name>
    <name evidence="11" type="ORF">KILIM_055_00430</name>
</gene>
<dbReference type="SUPFAM" id="SSF46767">
    <property type="entry name" value="Methylated DNA-protein cysteine methyltransferase, C-terminal domain"/>
    <property type="match status" value="1"/>
</dbReference>
<dbReference type="STRING" id="1184609.KILIM_055_00430"/>
<name>K6WCR8_9MICO</name>
<evidence type="ECO:0000256" key="3">
    <source>
        <dbReference type="ARBA" id="ARBA00011918"/>
    </source>
</evidence>
<dbReference type="PANTHER" id="PTHR10815">
    <property type="entry name" value="METHYLATED-DNA--PROTEIN-CYSTEINE METHYLTRANSFERASE"/>
    <property type="match status" value="1"/>
</dbReference>
<evidence type="ECO:0000256" key="7">
    <source>
        <dbReference type="ARBA" id="ARBA00023204"/>
    </source>
</evidence>
<dbReference type="Pfam" id="PF01035">
    <property type="entry name" value="DNA_binding_1"/>
    <property type="match status" value="1"/>
</dbReference>
<dbReference type="NCBIfam" id="TIGR00589">
    <property type="entry name" value="ogt"/>
    <property type="match status" value="1"/>
</dbReference>
<feature type="domain" description="Methylguanine DNA methyltransferase ribonuclease-like" evidence="10">
    <location>
        <begin position="6"/>
        <end position="74"/>
    </location>
</feature>
<dbReference type="Gene3D" id="3.30.160.70">
    <property type="entry name" value="Methylated DNA-protein cysteine methyltransferase domain"/>
    <property type="match status" value="1"/>
</dbReference>
<evidence type="ECO:0000256" key="2">
    <source>
        <dbReference type="ARBA" id="ARBA00008711"/>
    </source>
</evidence>
<accession>K6WCR8</accession>
<dbReference type="eggNOG" id="COG0350">
    <property type="taxonomic scope" value="Bacteria"/>
</dbReference>
<keyword evidence="6" id="KW-0227">DNA damage</keyword>
<dbReference type="PANTHER" id="PTHR10815:SF5">
    <property type="entry name" value="METHYLATED-DNA--PROTEIN-CYSTEINE METHYLTRANSFERASE"/>
    <property type="match status" value="1"/>
</dbReference>
<comment type="catalytic activity">
    <reaction evidence="8">
        <text>a 6-O-methyl-2'-deoxyguanosine in DNA + L-cysteinyl-[protein] = S-methyl-L-cysteinyl-[protein] + a 2'-deoxyguanosine in DNA</text>
        <dbReference type="Rhea" id="RHEA:24000"/>
        <dbReference type="Rhea" id="RHEA-COMP:10131"/>
        <dbReference type="Rhea" id="RHEA-COMP:10132"/>
        <dbReference type="Rhea" id="RHEA-COMP:11367"/>
        <dbReference type="Rhea" id="RHEA-COMP:11368"/>
        <dbReference type="ChEBI" id="CHEBI:29950"/>
        <dbReference type="ChEBI" id="CHEBI:82612"/>
        <dbReference type="ChEBI" id="CHEBI:85445"/>
        <dbReference type="ChEBI" id="CHEBI:85448"/>
        <dbReference type="EC" id="2.1.1.63"/>
    </reaction>
</comment>
<dbReference type="SUPFAM" id="SSF53155">
    <property type="entry name" value="Methylated DNA-protein cysteine methyltransferase domain"/>
    <property type="match status" value="1"/>
</dbReference>
<comment type="similarity">
    <text evidence="2">Belongs to the MGMT family.</text>
</comment>
<keyword evidence="4 11" id="KW-0489">Methyltransferase</keyword>
<evidence type="ECO:0000256" key="1">
    <source>
        <dbReference type="ARBA" id="ARBA00001286"/>
    </source>
</evidence>
<protein>
    <recommendedName>
        <fullName evidence="3">methylated-DNA--[protein]-cysteine S-methyltransferase</fullName>
        <ecNumber evidence="3">2.1.1.63</ecNumber>
    </recommendedName>
</protein>
<evidence type="ECO:0000256" key="8">
    <source>
        <dbReference type="ARBA" id="ARBA00049348"/>
    </source>
</evidence>
<comment type="caution">
    <text evidence="11">The sequence shown here is derived from an EMBL/GenBank/DDBJ whole genome shotgun (WGS) entry which is preliminary data.</text>
</comment>
<dbReference type="OrthoDB" id="9802228at2"/>
<feature type="domain" description="Methylated-DNA-[protein]-cysteine S-methyltransferase DNA binding" evidence="9">
    <location>
        <begin position="81"/>
        <end position="160"/>
    </location>
</feature>
<evidence type="ECO:0000256" key="4">
    <source>
        <dbReference type="ARBA" id="ARBA00022603"/>
    </source>
</evidence>
<evidence type="ECO:0000259" key="10">
    <source>
        <dbReference type="Pfam" id="PF02870"/>
    </source>
</evidence>
<dbReference type="InterPro" id="IPR036631">
    <property type="entry name" value="MGMT_N_sf"/>
</dbReference>
<dbReference type="InterPro" id="IPR036217">
    <property type="entry name" value="MethylDNA_cys_MeTrfase_DNAb"/>
</dbReference>
<dbReference type="EC" id="2.1.1.63" evidence="3"/>
<dbReference type="InterPro" id="IPR008332">
    <property type="entry name" value="MethylG_MeTrfase_N"/>
</dbReference>